<proteinExistence type="inferred from homology"/>
<evidence type="ECO:0000256" key="1">
    <source>
        <dbReference type="ARBA" id="ARBA00010641"/>
    </source>
</evidence>
<comment type="similarity">
    <text evidence="1">Belongs to the sigma-70 factor family. ECF subfamily.</text>
</comment>
<sequence length="259" mass="30178">MTRIGGMIDTSMPDYAAFQERILPYEAELRMYCRRLAGKEWDGDDLFQETMIKAFRRFRRWPERELSKPYMYRIASNAWYDNCRRRKIAFVPDILAEHGHVSYTDWSRHDIRESLELLMGALEPRQAALIVLTDVFGFTPTETADALGQPATAVKAALHRARKRLKKAADRHLHLLDEKDDGEEGKPASKADAELLEAFVQAFRRADFQSMFRTYRDLSNIGMKIDRVRFIQGRAWFYFQDPDGNVLTVTSPLFKQSEE</sequence>
<dbReference type="Gene3D" id="1.10.10.10">
    <property type="entry name" value="Winged helix-like DNA-binding domain superfamily/Winged helix DNA-binding domain"/>
    <property type="match status" value="1"/>
</dbReference>
<dbReference type="InterPro" id="IPR013325">
    <property type="entry name" value="RNA_pol_sigma_r2"/>
</dbReference>
<evidence type="ECO:0000256" key="4">
    <source>
        <dbReference type="ARBA" id="ARBA00023125"/>
    </source>
</evidence>
<dbReference type="EMBL" id="QXQA01000001">
    <property type="protein sequence ID" value="RIX60309.1"/>
    <property type="molecule type" value="Genomic_DNA"/>
</dbReference>
<dbReference type="Gene3D" id="1.10.1740.10">
    <property type="match status" value="1"/>
</dbReference>
<dbReference type="SUPFAM" id="SSF88659">
    <property type="entry name" value="Sigma3 and sigma4 domains of RNA polymerase sigma factors"/>
    <property type="match status" value="1"/>
</dbReference>
<keyword evidence="5" id="KW-0804">Transcription</keyword>
<dbReference type="InterPro" id="IPR014284">
    <property type="entry name" value="RNA_pol_sigma-70_dom"/>
</dbReference>
<dbReference type="Pfam" id="PF08281">
    <property type="entry name" value="Sigma70_r4_2"/>
    <property type="match status" value="1"/>
</dbReference>
<feature type="domain" description="RNA polymerase sigma factor 70 region 4 type 2" evidence="7">
    <location>
        <begin position="113"/>
        <end position="165"/>
    </location>
</feature>
<evidence type="ECO:0000259" key="7">
    <source>
        <dbReference type="Pfam" id="PF08281"/>
    </source>
</evidence>
<evidence type="ECO:0000313" key="8">
    <source>
        <dbReference type="EMBL" id="RIX60309.1"/>
    </source>
</evidence>
<dbReference type="SUPFAM" id="SSF54593">
    <property type="entry name" value="Glyoxalase/Bleomycin resistance protein/Dihydroxybiphenyl dioxygenase"/>
    <property type="match status" value="1"/>
</dbReference>
<keyword evidence="2" id="KW-0805">Transcription regulation</keyword>
<dbReference type="NCBIfam" id="TIGR02937">
    <property type="entry name" value="sigma70-ECF"/>
    <property type="match status" value="1"/>
</dbReference>
<reference evidence="8 9" key="1">
    <citation type="submission" date="2018-09" db="EMBL/GenBank/DDBJ databases">
        <title>Paenibacillus aracenensis nov. sp. isolated from a cave in southern Spain.</title>
        <authorList>
            <person name="Jurado V."/>
            <person name="Gutierrez-Patricio S."/>
            <person name="Gonzalez-Pimentel J.L."/>
            <person name="Miller A.Z."/>
            <person name="Laiz L."/>
            <person name="Saiz-Jimenez C."/>
        </authorList>
    </citation>
    <scope>NUCLEOTIDE SEQUENCE [LARGE SCALE GENOMIC DNA]</scope>
    <source>
        <strain evidence="8 9">DSM 22867</strain>
    </source>
</reference>
<accession>A0A3A1VHB5</accession>
<dbReference type="PANTHER" id="PTHR43133">
    <property type="entry name" value="RNA POLYMERASE ECF-TYPE SIGMA FACTO"/>
    <property type="match status" value="1"/>
</dbReference>
<protein>
    <submittedName>
        <fullName evidence="8">Sigma-70 family RNA polymerase sigma factor</fullName>
    </submittedName>
</protein>
<dbReference type="InterPro" id="IPR029068">
    <property type="entry name" value="Glyas_Bleomycin-R_OHBP_Dase"/>
</dbReference>
<dbReference type="SUPFAM" id="SSF88946">
    <property type="entry name" value="Sigma2 domain of RNA polymerase sigma factors"/>
    <property type="match status" value="1"/>
</dbReference>
<dbReference type="InterPro" id="IPR013249">
    <property type="entry name" value="RNA_pol_sigma70_r4_t2"/>
</dbReference>
<feature type="domain" description="RNA polymerase sigma-70 region 2" evidence="6">
    <location>
        <begin position="25"/>
        <end position="87"/>
    </location>
</feature>
<evidence type="ECO:0000259" key="6">
    <source>
        <dbReference type="Pfam" id="PF04542"/>
    </source>
</evidence>
<dbReference type="GO" id="GO:0006352">
    <property type="term" value="P:DNA-templated transcription initiation"/>
    <property type="evidence" value="ECO:0007669"/>
    <property type="project" value="InterPro"/>
</dbReference>
<dbReference type="OrthoDB" id="2381154at2"/>
<evidence type="ECO:0000256" key="3">
    <source>
        <dbReference type="ARBA" id="ARBA00023082"/>
    </source>
</evidence>
<dbReference type="PANTHER" id="PTHR43133:SF8">
    <property type="entry name" value="RNA POLYMERASE SIGMA FACTOR HI_1459-RELATED"/>
    <property type="match status" value="1"/>
</dbReference>
<dbReference type="AlphaFoldDB" id="A0A3A1VHB5"/>
<comment type="caution">
    <text evidence="8">The sequence shown here is derived from an EMBL/GenBank/DDBJ whole genome shotgun (WGS) entry which is preliminary data.</text>
</comment>
<dbReference type="InterPro" id="IPR039425">
    <property type="entry name" value="RNA_pol_sigma-70-like"/>
</dbReference>
<dbReference type="InterPro" id="IPR007627">
    <property type="entry name" value="RNA_pol_sigma70_r2"/>
</dbReference>
<evidence type="ECO:0000256" key="2">
    <source>
        <dbReference type="ARBA" id="ARBA00023015"/>
    </source>
</evidence>
<dbReference type="GO" id="GO:0016987">
    <property type="term" value="F:sigma factor activity"/>
    <property type="evidence" value="ECO:0007669"/>
    <property type="project" value="UniProtKB-KW"/>
</dbReference>
<keyword evidence="3" id="KW-0731">Sigma factor</keyword>
<evidence type="ECO:0000256" key="5">
    <source>
        <dbReference type="ARBA" id="ARBA00023163"/>
    </source>
</evidence>
<dbReference type="InterPro" id="IPR036388">
    <property type="entry name" value="WH-like_DNA-bd_sf"/>
</dbReference>
<dbReference type="GO" id="GO:0003677">
    <property type="term" value="F:DNA binding"/>
    <property type="evidence" value="ECO:0007669"/>
    <property type="project" value="UniProtKB-KW"/>
</dbReference>
<organism evidence="8 9">
    <name type="scientific">Paenibacillus nanensis</name>
    <dbReference type="NCBI Taxonomy" id="393251"/>
    <lineage>
        <taxon>Bacteria</taxon>
        <taxon>Bacillati</taxon>
        <taxon>Bacillota</taxon>
        <taxon>Bacilli</taxon>
        <taxon>Bacillales</taxon>
        <taxon>Paenibacillaceae</taxon>
        <taxon>Paenibacillus</taxon>
    </lineage>
</organism>
<evidence type="ECO:0000313" key="9">
    <source>
        <dbReference type="Proteomes" id="UP000266482"/>
    </source>
</evidence>
<gene>
    <name evidence="8" type="ORF">D3P08_01705</name>
</gene>
<dbReference type="Pfam" id="PF04542">
    <property type="entry name" value="Sigma70_r2"/>
    <property type="match status" value="1"/>
</dbReference>
<keyword evidence="4" id="KW-0238">DNA-binding</keyword>
<dbReference type="Proteomes" id="UP000266482">
    <property type="component" value="Unassembled WGS sequence"/>
</dbReference>
<dbReference type="InterPro" id="IPR013324">
    <property type="entry name" value="RNA_pol_sigma_r3/r4-like"/>
</dbReference>
<keyword evidence="9" id="KW-1185">Reference proteome</keyword>
<name>A0A3A1VHB5_9BACL</name>